<dbReference type="EMBL" id="BARS01021816">
    <property type="protein sequence ID" value="GAG07972.1"/>
    <property type="molecule type" value="Genomic_DNA"/>
</dbReference>
<proteinExistence type="predicted"/>
<name>X0V9H7_9ZZZZ</name>
<dbReference type="AlphaFoldDB" id="X0V9H7"/>
<gene>
    <name evidence="2" type="ORF">S01H1_34977</name>
</gene>
<feature type="region of interest" description="Disordered" evidence="1">
    <location>
        <begin position="30"/>
        <end position="51"/>
    </location>
</feature>
<sequence length="162" mass="18168">MQKLQKFHHSVTENGNLQVRIITEYMKGGESQGKKYSDPMTPADTKDMTGWDDRSKDIVEAITDTKVIADFTIEKIEGSESSNPHEEVTYDRTLDDLGRISIRRITRIFDDGVEVSKKYHRSWIMPGQGPAGNDVISKAVAQKLHTPEVIAAYKAKMAEAGK</sequence>
<feature type="non-terminal residue" evidence="2">
    <location>
        <position position="162"/>
    </location>
</feature>
<protein>
    <submittedName>
        <fullName evidence="2">Uncharacterized protein</fullName>
    </submittedName>
</protein>
<reference evidence="2" key="1">
    <citation type="journal article" date="2014" name="Front. Microbiol.">
        <title>High frequency of phylogenetically diverse reductive dehalogenase-homologous genes in deep subseafloor sedimentary metagenomes.</title>
        <authorList>
            <person name="Kawai M."/>
            <person name="Futagami T."/>
            <person name="Toyoda A."/>
            <person name="Takaki Y."/>
            <person name="Nishi S."/>
            <person name="Hori S."/>
            <person name="Arai W."/>
            <person name="Tsubouchi T."/>
            <person name="Morono Y."/>
            <person name="Uchiyama I."/>
            <person name="Ito T."/>
            <person name="Fujiyama A."/>
            <person name="Inagaki F."/>
            <person name="Takami H."/>
        </authorList>
    </citation>
    <scope>NUCLEOTIDE SEQUENCE</scope>
    <source>
        <strain evidence="2">Expedition CK06-06</strain>
    </source>
</reference>
<comment type="caution">
    <text evidence="2">The sequence shown here is derived from an EMBL/GenBank/DDBJ whole genome shotgun (WGS) entry which is preliminary data.</text>
</comment>
<organism evidence="2">
    <name type="scientific">marine sediment metagenome</name>
    <dbReference type="NCBI Taxonomy" id="412755"/>
    <lineage>
        <taxon>unclassified sequences</taxon>
        <taxon>metagenomes</taxon>
        <taxon>ecological metagenomes</taxon>
    </lineage>
</organism>
<evidence type="ECO:0000313" key="2">
    <source>
        <dbReference type="EMBL" id="GAG07972.1"/>
    </source>
</evidence>
<evidence type="ECO:0000256" key="1">
    <source>
        <dbReference type="SAM" id="MobiDB-lite"/>
    </source>
</evidence>
<accession>X0V9H7</accession>